<dbReference type="PROSITE" id="PS50041">
    <property type="entry name" value="C_TYPE_LECTIN_2"/>
    <property type="match status" value="1"/>
</dbReference>
<dbReference type="Proteomes" id="UP001381693">
    <property type="component" value="Unassembled WGS sequence"/>
</dbReference>
<keyword evidence="3" id="KW-1185">Reference proteome</keyword>
<dbReference type="Gene3D" id="3.50.4.10">
    <property type="entry name" value="Hepatocyte Growth Factor"/>
    <property type="match status" value="1"/>
</dbReference>
<protein>
    <recommendedName>
        <fullName evidence="1">C-type lectin domain-containing protein</fullName>
    </recommendedName>
</protein>
<evidence type="ECO:0000313" key="3">
    <source>
        <dbReference type="Proteomes" id="UP001381693"/>
    </source>
</evidence>
<evidence type="ECO:0000259" key="1">
    <source>
        <dbReference type="PROSITE" id="PS50041"/>
    </source>
</evidence>
<evidence type="ECO:0000313" key="2">
    <source>
        <dbReference type="EMBL" id="KAK7080013.1"/>
    </source>
</evidence>
<dbReference type="InterPro" id="IPR016186">
    <property type="entry name" value="C-type_lectin-like/link_sf"/>
</dbReference>
<feature type="domain" description="C-type lectin" evidence="1">
    <location>
        <begin position="146"/>
        <end position="243"/>
    </location>
</feature>
<comment type="caution">
    <text evidence="2">The sequence shown here is derived from an EMBL/GenBank/DDBJ whole genome shotgun (WGS) entry which is preliminary data.</text>
</comment>
<dbReference type="EMBL" id="JAXCGZ010006193">
    <property type="protein sequence ID" value="KAK7080013.1"/>
    <property type="molecule type" value="Genomic_DNA"/>
</dbReference>
<accession>A0AAN8XEG4</accession>
<dbReference type="SUPFAM" id="SSF56436">
    <property type="entry name" value="C-type lectin-like"/>
    <property type="match status" value="1"/>
</dbReference>
<name>A0AAN8XEG4_HALRR</name>
<dbReference type="InterPro" id="IPR016187">
    <property type="entry name" value="CTDL_fold"/>
</dbReference>
<proteinExistence type="predicted"/>
<dbReference type="CDD" id="cd00037">
    <property type="entry name" value="CLECT"/>
    <property type="match status" value="1"/>
</dbReference>
<organism evidence="2 3">
    <name type="scientific">Halocaridina rubra</name>
    <name type="common">Hawaiian red shrimp</name>
    <dbReference type="NCBI Taxonomy" id="373956"/>
    <lineage>
        <taxon>Eukaryota</taxon>
        <taxon>Metazoa</taxon>
        <taxon>Ecdysozoa</taxon>
        <taxon>Arthropoda</taxon>
        <taxon>Crustacea</taxon>
        <taxon>Multicrustacea</taxon>
        <taxon>Malacostraca</taxon>
        <taxon>Eumalacostraca</taxon>
        <taxon>Eucarida</taxon>
        <taxon>Decapoda</taxon>
        <taxon>Pleocyemata</taxon>
        <taxon>Caridea</taxon>
        <taxon>Atyoidea</taxon>
        <taxon>Atyidae</taxon>
        <taxon>Halocaridina</taxon>
    </lineage>
</organism>
<dbReference type="AlphaFoldDB" id="A0AAN8XEG4"/>
<reference evidence="2 3" key="1">
    <citation type="submission" date="2023-11" db="EMBL/GenBank/DDBJ databases">
        <title>Halocaridina rubra genome assembly.</title>
        <authorList>
            <person name="Smith C."/>
        </authorList>
    </citation>
    <scope>NUCLEOTIDE SEQUENCE [LARGE SCALE GENOMIC DNA]</scope>
    <source>
        <strain evidence="2">EP-1</strain>
        <tissue evidence="2">Whole</tissue>
    </source>
</reference>
<dbReference type="InterPro" id="IPR001304">
    <property type="entry name" value="C-type_lectin-like"/>
</dbReference>
<sequence length="247" mass="27636">MRFEPGPGFEMFLMEIFPSSSDLRASSVTMAPKMWWSVVIMLVGEKAVMSSEESSVTYKILFDGNTKITGSYAEVGAYSVITCAGACSSYPKCYVFTWDTSLQSCSLLDPLTTTFPTGAAPITLRTYVSTTPFGHRVFKTVNSGYWTSVNASCFSQGGRLHIPPHMTASLFYRVLFNVFHYWIGIYRLTVSDPWLDMDGQVYIPNLDWYPGEPNNLPGQYYMAAYHGMLSDVDNNYILFGVCEAVEI</sequence>
<gene>
    <name evidence="2" type="ORF">SK128_012608</name>
</gene>
<dbReference type="Gene3D" id="3.10.100.10">
    <property type="entry name" value="Mannose-Binding Protein A, subunit A"/>
    <property type="match status" value="1"/>
</dbReference>